<evidence type="ECO:0000256" key="3">
    <source>
        <dbReference type="ARBA" id="ARBA00008994"/>
    </source>
</evidence>
<dbReference type="GO" id="GO:0030288">
    <property type="term" value="C:outer membrane-bounded periplasmic space"/>
    <property type="evidence" value="ECO:0007669"/>
    <property type="project" value="InterPro"/>
</dbReference>
<gene>
    <name evidence="6" type="primary">flgI</name>
    <name evidence="7" type="ORF">SAMN05444515_101232</name>
</gene>
<dbReference type="PANTHER" id="PTHR30381">
    <property type="entry name" value="FLAGELLAR P-RING PERIPLASMIC PROTEIN FLGI"/>
    <property type="match status" value="1"/>
</dbReference>
<comment type="function">
    <text evidence="1 6">Assembles around the rod to form the L-ring and probably protects the motor/basal body from shearing forces during rotation.</text>
</comment>
<dbReference type="GO" id="GO:0071973">
    <property type="term" value="P:bacterial-type flagellum-dependent cell motility"/>
    <property type="evidence" value="ECO:0007669"/>
    <property type="project" value="InterPro"/>
</dbReference>
<dbReference type="NCBIfam" id="NF003676">
    <property type="entry name" value="PRK05303.1"/>
    <property type="match status" value="1"/>
</dbReference>
<comment type="subcellular location">
    <subcellularLocation>
        <location evidence="2 6">Bacterial flagellum basal body</location>
    </subcellularLocation>
</comment>
<dbReference type="GO" id="GO:0009428">
    <property type="term" value="C:bacterial-type flagellum basal body, distal rod, P ring"/>
    <property type="evidence" value="ECO:0007669"/>
    <property type="project" value="InterPro"/>
</dbReference>
<dbReference type="AlphaFoldDB" id="A0A1H7FLB5"/>
<dbReference type="GO" id="GO:0005198">
    <property type="term" value="F:structural molecule activity"/>
    <property type="evidence" value="ECO:0007669"/>
    <property type="project" value="InterPro"/>
</dbReference>
<accession>A0A1H7FLB5</accession>
<feature type="chain" id="PRO_5011800361" description="Flagellar P-ring protein" evidence="6">
    <location>
        <begin position="29"/>
        <end position="375"/>
    </location>
</feature>
<keyword evidence="4 6" id="KW-0732">Signal</keyword>
<dbReference type="PRINTS" id="PR01010">
    <property type="entry name" value="FLGPRINGFLGI"/>
</dbReference>
<evidence type="ECO:0000256" key="6">
    <source>
        <dbReference type="HAMAP-Rule" id="MF_00416"/>
    </source>
</evidence>
<organism evidence="7 8">
    <name type="scientific">Ectothiorhodospira marina</name>
    <dbReference type="NCBI Taxonomy" id="1396821"/>
    <lineage>
        <taxon>Bacteria</taxon>
        <taxon>Pseudomonadati</taxon>
        <taxon>Pseudomonadota</taxon>
        <taxon>Gammaproteobacteria</taxon>
        <taxon>Chromatiales</taxon>
        <taxon>Ectothiorhodospiraceae</taxon>
        <taxon>Ectothiorhodospira</taxon>
    </lineage>
</organism>
<dbReference type="STRING" id="1396821.SAMN05444515_101232"/>
<evidence type="ECO:0000256" key="4">
    <source>
        <dbReference type="ARBA" id="ARBA00022729"/>
    </source>
</evidence>
<comment type="subunit">
    <text evidence="6">The basal body constitutes a major portion of the flagellar organelle and consists of four rings (L,P,S, and M) mounted on a central rod.</text>
</comment>
<evidence type="ECO:0000256" key="2">
    <source>
        <dbReference type="ARBA" id="ARBA00004117"/>
    </source>
</evidence>
<dbReference type="PANTHER" id="PTHR30381:SF0">
    <property type="entry name" value="FLAGELLAR P-RING PROTEIN"/>
    <property type="match status" value="1"/>
</dbReference>
<feature type="signal peptide" evidence="6">
    <location>
        <begin position="1"/>
        <end position="28"/>
    </location>
</feature>
<keyword evidence="7" id="KW-0282">Flagellum</keyword>
<dbReference type="Proteomes" id="UP000199256">
    <property type="component" value="Unassembled WGS sequence"/>
</dbReference>
<keyword evidence="7" id="KW-0969">Cilium</keyword>
<comment type="similarity">
    <text evidence="3 6">Belongs to the FlgI family.</text>
</comment>
<keyword evidence="7" id="KW-0966">Cell projection</keyword>
<evidence type="ECO:0000313" key="7">
    <source>
        <dbReference type="EMBL" id="SEK25232.1"/>
    </source>
</evidence>
<evidence type="ECO:0000256" key="1">
    <source>
        <dbReference type="ARBA" id="ARBA00002591"/>
    </source>
</evidence>
<dbReference type="HAMAP" id="MF_00416">
    <property type="entry name" value="FlgI"/>
    <property type="match status" value="1"/>
</dbReference>
<sequence length="375" mass="38908" precursor="true">MKSIRTLLIVWALAVMSLGLMLPAPVDAADRVKDLASVDGVRSNQLIGYGLVVGLDGTGDQTTQAPFTVQSLKNMLGQLGVTIPPNVNPQLRNVAAVMVHADLPPFAKPGQTIDVTVSSIGNAGSLRGGSLLMTPMKGADGRTYAIAQGNLAVGGLGVEGADGSQVTVNVPSVGRIPNGASVEREVPSGFARGNHLTLNLHRHDFTTANRLSDVINDTMGPGTAHPVDGTSVRVSAPQDPGQRVTFISMLENLRVQPGDPPAKVIVNSRTGTVVIGSNVQVSPAAVSHGNLTVTITERPQVSQPAPLGQGETVVTPQTDIQVAQEDARMFLFDPGVSLDEIVRAVNEVGAAPGDLVSILEALREAGALRAQLVII</sequence>
<evidence type="ECO:0000256" key="5">
    <source>
        <dbReference type="ARBA" id="ARBA00023143"/>
    </source>
</evidence>
<keyword evidence="5 6" id="KW-0975">Bacterial flagellum</keyword>
<reference evidence="8" key="1">
    <citation type="submission" date="2016-10" db="EMBL/GenBank/DDBJ databases">
        <authorList>
            <person name="Varghese N."/>
            <person name="Submissions S."/>
        </authorList>
    </citation>
    <scope>NUCLEOTIDE SEQUENCE [LARGE SCALE GENOMIC DNA]</scope>
    <source>
        <strain evidence="8">DSM 241</strain>
    </source>
</reference>
<protein>
    <recommendedName>
        <fullName evidence="6">Flagellar P-ring protein</fullName>
    </recommendedName>
    <alternativeName>
        <fullName evidence="6">Basal body P-ring protein</fullName>
    </alternativeName>
</protein>
<evidence type="ECO:0000313" key="8">
    <source>
        <dbReference type="Proteomes" id="UP000199256"/>
    </source>
</evidence>
<keyword evidence="8" id="KW-1185">Reference proteome</keyword>
<dbReference type="Pfam" id="PF02119">
    <property type="entry name" value="FlgI"/>
    <property type="match status" value="1"/>
</dbReference>
<name>A0A1H7FLB5_9GAMM</name>
<dbReference type="InterPro" id="IPR001782">
    <property type="entry name" value="Flag_FlgI"/>
</dbReference>
<proteinExistence type="inferred from homology"/>
<dbReference type="OrthoDB" id="9786431at2"/>
<dbReference type="EMBL" id="FOAA01000001">
    <property type="protein sequence ID" value="SEK25232.1"/>
    <property type="molecule type" value="Genomic_DNA"/>
</dbReference>